<dbReference type="Proteomes" id="UP001296873">
    <property type="component" value="Unassembled WGS sequence"/>
</dbReference>
<dbReference type="PANTHER" id="PTHR30535">
    <property type="entry name" value="VITAMIN B12-BINDING PROTEIN"/>
    <property type="match status" value="1"/>
</dbReference>
<dbReference type="RefSeq" id="WP_200342485.1">
    <property type="nucleotide sequence ID" value="NZ_NRRL01000076.1"/>
</dbReference>
<sequence length="302" mass="30904">MRQQALAVRAVVVALLVAIGLPGPAGAGSPSRVVAAGGSITEIVYALGAGDRLVGVDSTSLYPEAARQLPDVGYMRRLSAEPILSLAPTLVLAAADAGPPDALAQLRAAGVEVVAIPDAPSPQGVGEKVRAVANALDLPARGDALADRLAGQFDRLRARLSGVSARPRVLLLLAIGRGTPMTAGTQTAAQGIIELAHGRNAIDAFSGYKPLSREAVVSAAPDVLLTTERTVAQFGGRKQLLARPELASTPAGRAGRLVMMDALLLLGFGPRTPQAAARLAEQLHGSLRMPDLTEESAHDSGG</sequence>
<dbReference type="Pfam" id="PF01497">
    <property type="entry name" value="Peripla_BP_2"/>
    <property type="match status" value="1"/>
</dbReference>
<comment type="caution">
    <text evidence="2">The sequence shown here is derived from an EMBL/GenBank/DDBJ whole genome shotgun (WGS) entry which is preliminary data.</text>
</comment>
<organism evidence="2 3">
    <name type="scientific">Rhodovibrio sodomensis</name>
    <dbReference type="NCBI Taxonomy" id="1088"/>
    <lineage>
        <taxon>Bacteria</taxon>
        <taxon>Pseudomonadati</taxon>
        <taxon>Pseudomonadota</taxon>
        <taxon>Alphaproteobacteria</taxon>
        <taxon>Rhodospirillales</taxon>
        <taxon>Rhodovibrionaceae</taxon>
        <taxon>Rhodovibrio</taxon>
    </lineage>
</organism>
<dbReference type="SUPFAM" id="SSF53807">
    <property type="entry name" value="Helical backbone' metal receptor"/>
    <property type="match status" value="1"/>
</dbReference>
<dbReference type="InterPro" id="IPR050902">
    <property type="entry name" value="ABC_Transporter_SBP"/>
</dbReference>
<dbReference type="EMBL" id="NRRL01000076">
    <property type="protein sequence ID" value="MBK1670134.1"/>
    <property type="molecule type" value="Genomic_DNA"/>
</dbReference>
<dbReference type="PANTHER" id="PTHR30535:SF4">
    <property type="entry name" value="HEMIN-BINDING PERIPLASMIC PROTEIN HMUT"/>
    <property type="match status" value="1"/>
</dbReference>
<protein>
    <recommendedName>
        <fullName evidence="1">Fe/B12 periplasmic-binding domain-containing protein</fullName>
    </recommendedName>
</protein>
<gene>
    <name evidence="2" type="ORF">CKO28_19035</name>
</gene>
<reference evidence="2 3" key="1">
    <citation type="journal article" date="2020" name="Microorganisms">
        <title>Osmotic Adaptation and Compatible Solute Biosynthesis of Phototrophic Bacteria as Revealed from Genome Analyses.</title>
        <authorList>
            <person name="Imhoff J.F."/>
            <person name="Rahn T."/>
            <person name="Kunzel S."/>
            <person name="Keller A."/>
            <person name="Neulinger S.C."/>
        </authorList>
    </citation>
    <scope>NUCLEOTIDE SEQUENCE [LARGE SCALE GENOMIC DNA]</scope>
    <source>
        <strain evidence="2 3">DSM 9895</strain>
    </source>
</reference>
<evidence type="ECO:0000313" key="2">
    <source>
        <dbReference type="EMBL" id="MBK1670134.1"/>
    </source>
</evidence>
<dbReference type="Gene3D" id="3.40.50.1980">
    <property type="entry name" value="Nitrogenase molybdenum iron protein domain"/>
    <property type="match status" value="2"/>
</dbReference>
<name>A0ABS1DI56_9PROT</name>
<feature type="domain" description="Fe/B12 periplasmic-binding" evidence="1">
    <location>
        <begin position="32"/>
        <end position="287"/>
    </location>
</feature>
<evidence type="ECO:0000259" key="1">
    <source>
        <dbReference type="PROSITE" id="PS50983"/>
    </source>
</evidence>
<keyword evidence="3" id="KW-1185">Reference proteome</keyword>
<dbReference type="PROSITE" id="PS50983">
    <property type="entry name" value="FE_B12_PBP"/>
    <property type="match status" value="1"/>
</dbReference>
<proteinExistence type="predicted"/>
<evidence type="ECO:0000313" key="3">
    <source>
        <dbReference type="Proteomes" id="UP001296873"/>
    </source>
</evidence>
<dbReference type="InterPro" id="IPR002491">
    <property type="entry name" value="ABC_transptr_periplasmic_BD"/>
</dbReference>
<accession>A0ABS1DI56</accession>